<dbReference type="GO" id="GO:0005829">
    <property type="term" value="C:cytosol"/>
    <property type="evidence" value="ECO:0007669"/>
    <property type="project" value="TreeGrafter"/>
</dbReference>
<dbReference type="Pfam" id="PF00702">
    <property type="entry name" value="Hydrolase"/>
    <property type="match status" value="1"/>
</dbReference>
<dbReference type="PATRIC" id="fig|1177154.3.peg.1729"/>
<dbReference type="InterPro" id="IPR023214">
    <property type="entry name" value="HAD_sf"/>
</dbReference>
<evidence type="ECO:0000313" key="1">
    <source>
        <dbReference type="EMBL" id="KGD65265.1"/>
    </source>
</evidence>
<dbReference type="InterPro" id="IPR036412">
    <property type="entry name" value="HAD-like_sf"/>
</dbReference>
<dbReference type="NCBIfam" id="TIGR01509">
    <property type="entry name" value="HAD-SF-IA-v3"/>
    <property type="match status" value="1"/>
</dbReference>
<keyword evidence="1" id="KW-0378">Hydrolase</keyword>
<dbReference type="STRING" id="1177154.Y5S_01699"/>
<dbReference type="Proteomes" id="UP000029444">
    <property type="component" value="Unassembled WGS sequence"/>
</dbReference>
<comment type="caution">
    <text evidence="1">The sequence shown here is derived from an EMBL/GenBank/DDBJ whole genome shotgun (WGS) entry which is preliminary data.</text>
</comment>
<dbReference type="EMBL" id="ARXV01000005">
    <property type="protein sequence ID" value="KGD65265.1"/>
    <property type="molecule type" value="Genomic_DNA"/>
</dbReference>
<dbReference type="Gene3D" id="3.40.50.1000">
    <property type="entry name" value="HAD superfamily/HAD-like"/>
    <property type="match status" value="1"/>
</dbReference>
<sequence length="217" mass="25016">MIDWQSVDTVLLDMDGTLLDLHFDNWFWQRHVPEAYARQLGLTQEKADSIIHDWIASHQGTLNWYCLDFWTAELGLEIARLKREARDRISVRPGAETFLQRLQHSGKQVIMVTNAHRDALDVKVAQTGIDQYFHELVSSHDYGHPKEAQAFWQHLQRHLPFDPARALLVDDSLPVLHSAKLYGISQPVSILHPDSSLPRREHTDPFVAIDDFESVLP</sequence>
<gene>
    <name evidence="1" type="ORF">Y5S_01699</name>
</gene>
<dbReference type="SFLD" id="SFLDG01129">
    <property type="entry name" value="C1.5:_HAD__Beta-PGM__Phosphata"/>
    <property type="match status" value="1"/>
</dbReference>
<evidence type="ECO:0000313" key="2">
    <source>
        <dbReference type="Proteomes" id="UP000029444"/>
    </source>
</evidence>
<keyword evidence="2" id="KW-1185">Reference proteome</keyword>
<name>A0A095URW2_9GAMM</name>
<dbReference type="NCBIfam" id="NF011564">
    <property type="entry name" value="PRK14988.1"/>
    <property type="match status" value="1"/>
</dbReference>
<dbReference type="SFLD" id="SFLDS00003">
    <property type="entry name" value="Haloacid_Dehalogenase"/>
    <property type="match status" value="1"/>
</dbReference>
<organism evidence="1 2">
    <name type="scientific">Alcanivorax nanhaiticus</name>
    <dbReference type="NCBI Taxonomy" id="1177154"/>
    <lineage>
        <taxon>Bacteria</taxon>
        <taxon>Pseudomonadati</taxon>
        <taxon>Pseudomonadota</taxon>
        <taxon>Gammaproteobacteria</taxon>
        <taxon>Oceanospirillales</taxon>
        <taxon>Alcanivoracaceae</taxon>
        <taxon>Alcanivorax</taxon>
    </lineage>
</organism>
<proteinExistence type="predicted"/>
<dbReference type="AlphaFoldDB" id="A0A095URW2"/>
<reference evidence="1 2" key="1">
    <citation type="submission" date="2012-09" db="EMBL/GenBank/DDBJ databases">
        <title>Genome Sequence of alkane-degrading Bacterium Alcanivorax sp. 19-m-6.</title>
        <authorList>
            <person name="Lai Q."/>
            <person name="Shao Z."/>
        </authorList>
    </citation>
    <scope>NUCLEOTIDE SEQUENCE [LARGE SCALE GENOMIC DNA]</scope>
    <source>
        <strain evidence="1 2">19-m-6</strain>
    </source>
</reference>
<dbReference type="GO" id="GO:0008967">
    <property type="term" value="F:phosphoglycolate phosphatase activity"/>
    <property type="evidence" value="ECO:0007669"/>
    <property type="project" value="TreeGrafter"/>
</dbReference>
<dbReference type="RefSeq" id="WP_035232209.1">
    <property type="nucleotide sequence ID" value="NZ_ARXV01000005.1"/>
</dbReference>
<dbReference type="SUPFAM" id="SSF56784">
    <property type="entry name" value="HAD-like"/>
    <property type="match status" value="1"/>
</dbReference>
<dbReference type="PANTHER" id="PTHR43434">
    <property type="entry name" value="PHOSPHOGLYCOLATE PHOSPHATASE"/>
    <property type="match status" value="1"/>
</dbReference>
<dbReference type="OrthoDB" id="9773910at2"/>
<dbReference type="eggNOG" id="COG0637">
    <property type="taxonomic scope" value="Bacteria"/>
</dbReference>
<dbReference type="CDD" id="cd01427">
    <property type="entry name" value="HAD_like"/>
    <property type="match status" value="1"/>
</dbReference>
<protein>
    <submittedName>
        <fullName evidence="1">HAD superfamily hydrolase</fullName>
    </submittedName>
</protein>
<dbReference type="InterPro" id="IPR050155">
    <property type="entry name" value="HAD-like_hydrolase_sf"/>
</dbReference>
<dbReference type="PANTHER" id="PTHR43434:SF3">
    <property type="entry name" value="GMP_IMP NUCLEOTIDASE YRFG"/>
    <property type="match status" value="1"/>
</dbReference>
<dbReference type="InterPro" id="IPR006439">
    <property type="entry name" value="HAD-SF_hydro_IA"/>
</dbReference>
<dbReference type="GO" id="GO:0006281">
    <property type="term" value="P:DNA repair"/>
    <property type="evidence" value="ECO:0007669"/>
    <property type="project" value="TreeGrafter"/>
</dbReference>
<accession>A0A095URW2</accession>